<dbReference type="GO" id="GO:0003677">
    <property type="term" value="F:DNA binding"/>
    <property type="evidence" value="ECO:0007669"/>
    <property type="project" value="UniProtKB-KW"/>
</dbReference>
<accession>A0A836Z2T0</accession>
<dbReference type="PANTHER" id="PTHR30408:SF12">
    <property type="entry name" value="TYPE I RESTRICTION ENZYME MJAVIII SPECIFICITY SUBUNIT"/>
    <property type="match status" value="1"/>
</dbReference>
<dbReference type="InterPro" id="IPR000055">
    <property type="entry name" value="Restrct_endonuc_typeI_TRD"/>
</dbReference>
<dbReference type="PANTHER" id="PTHR30408">
    <property type="entry name" value="TYPE-1 RESTRICTION ENZYME ECOKI SPECIFICITY PROTEIN"/>
    <property type="match status" value="1"/>
</dbReference>
<dbReference type="Proteomes" id="UP000027036">
    <property type="component" value="Unassembled WGS sequence"/>
</dbReference>
<dbReference type="Gene3D" id="3.90.220.20">
    <property type="entry name" value="DNA methylase specificity domains"/>
    <property type="match status" value="1"/>
</dbReference>
<organism evidence="6 7">
    <name type="scientific">Glaesserella parasuis HPS10</name>
    <dbReference type="NCBI Taxonomy" id="1450514"/>
    <lineage>
        <taxon>Bacteria</taxon>
        <taxon>Pseudomonadati</taxon>
        <taxon>Pseudomonadota</taxon>
        <taxon>Gammaproteobacteria</taxon>
        <taxon>Pasteurellales</taxon>
        <taxon>Pasteurellaceae</taxon>
        <taxon>Glaesserella</taxon>
    </lineage>
</organism>
<dbReference type="AlphaFoldDB" id="A0A836Z2T0"/>
<gene>
    <name evidence="6" type="ORF">HPS10_04705</name>
</gene>
<keyword evidence="2" id="KW-0680">Restriction system</keyword>
<proteinExistence type="inferred from homology"/>
<keyword evidence="3" id="KW-0238">DNA-binding</keyword>
<evidence type="ECO:0000256" key="4">
    <source>
        <dbReference type="SAM" id="Coils"/>
    </source>
</evidence>
<dbReference type="InterPro" id="IPR044946">
    <property type="entry name" value="Restrct_endonuc_typeI_TRD_sf"/>
</dbReference>
<protein>
    <recommendedName>
        <fullName evidence="5">Type I restriction modification DNA specificity domain-containing protein</fullName>
    </recommendedName>
</protein>
<evidence type="ECO:0000259" key="5">
    <source>
        <dbReference type="Pfam" id="PF01420"/>
    </source>
</evidence>
<dbReference type="Pfam" id="PF01420">
    <property type="entry name" value="Methylase_S"/>
    <property type="match status" value="1"/>
</dbReference>
<evidence type="ECO:0000313" key="7">
    <source>
        <dbReference type="Proteomes" id="UP000027036"/>
    </source>
</evidence>
<comment type="caution">
    <text evidence="6">The sequence shown here is derived from an EMBL/GenBank/DDBJ whole genome shotgun (WGS) entry which is preliminary data.</text>
</comment>
<feature type="coiled-coil region" evidence="4">
    <location>
        <begin position="38"/>
        <end position="65"/>
    </location>
</feature>
<evidence type="ECO:0000256" key="2">
    <source>
        <dbReference type="ARBA" id="ARBA00022747"/>
    </source>
</evidence>
<dbReference type="SUPFAM" id="SSF116734">
    <property type="entry name" value="DNA methylase specificity domain"/>
    <property type="match status" value="1"/>
</dbReference>
<dbReference type="EMBL" id="JDSO01000048">
    <property type="protein sequence ID" value="KDB48189.1"/>
    <property type="molecule type" value="Genomic_DNA"/>
</dbReference>
<evidence type="ECO:0000256" key="3">
    <source>
        <dbReference type="ARBA" id="ARBA00023125"/>
    </source>
</evidence>
<name>A0A836Z2T0_GLAPU</name>
<evidence type="ECO:0000313" key="6">
    <source>
        <dbReference type="EMBL" id="KDB48189.1"/>
    </source>
</evidence>
<reference evidence="6 7" key="1">
    <citation type="submission" date="2014-02" db="EMBL/GenBank/DDBJ databases">
        <title>Comparative genomics of Haemophilus parasuis isolated from pig lungs.</title>
        <authorList>
            <person name="Kittichotirat W."/>
            <person name="Bumgarner R.E."/>
            <person name="Lawrence P."/>
        </authorList>
    </citation>
    <scope>NUCLEOTIDE SEQUENCE [LARGE SCALE GENOMIC DNA]</scope>
    <source>
        <strain evidence="6 7">HPS10</strain>
    </source>
</reference>
<dbReference type="InterPro" id="IPR052021">
    <property type="entry name" value="Type-I_RS_S_subunit"/>
</dbReference>
<comment type="similarity">
    <text evidence="1">Belongs to the type-I restriction system S methylase family.</text>
</comment>
<dbReference type="GO" id="GO:0009307">
    <property type="term" value="P:DNA restriction-modification system"/>
    <property type="evidence" value="ECO:0007669"/>
    <property type="project" value="UniProtKB-KW"/>
</dbReference>
<evidence type="ECO:0000256" key="1">
    <source>
        <dbReference type="ARBA" id="ARBA00010923"/>
    </source>
</evidence>
<sequence length="67" mass="7641">MRLRVGSGLPNIQKKALKSFSLSYPQDISEQQKIAEILSIADQEIETLQRKLECLKLEKGALMQRLL</sequence>
<feature type="domain" description="Type I restriction modification DNA specificity" evidence="5">
    <location>
        <begin position="3"/>
        <end position="53"/>
    </location>
</feature>
<keyword evidence="4" id="KW-0175">Coiled coil</keyword>